<keyword evidence="1" id="KW-1133">Transmembrane helix</keyword>
<dbReference type="Pfam" id="PF01917">
    <property type="entry name" value="Flagellin_arch-type"/>
    <property type="match status" value="1"/>
</dbReference>
<evidence type="ECO:0000256" key="1">
    <source>
        <dbReference type="SAM" id="Phobius"/>
    </source>
</evidence>
<name>A0A7J3V0F5_9CREN</name>
<keyword evidence="1" id="KW-0812">Transmembrane</keyword>
<gene>
    <name evidence="2" type="ORF">ENL91_05490</name>
</gene>
<sequence length="169" mass="17995">MSQIQQGGNGLSSVLTEGILTIAVVIAASTVAAVFVQSSYQLNQAQSSYFAMASDSASTAVRVVFAINSSERGITAWVKNTGRSYFSEGQIRQFDVFAGPAGAPKYIPYNGTFSGWSFSIASDYDSDGNLDPGETLQISIWLDYSVSAGDYVVKVVTHNGISDTYQLSL</sequence>
<dbReference type="GO" id="GO:0097588">
    <property type="term" value="P:archaeal or bacterial-type flagellum-dependent cell motility"/>
    <property type="evidence" value="ECO:0007669"/>
    <property type="project" value="InterPro"/>
</dbReference>
<protein>
    <recommendedName>
        <fullName evidence="3">Flagellin</fullName>
    </recommendedName>
</protein>
<dbReference type="EMBL" id="DRVT01000061">
    <property type="protein sequence ID" value="HHI49606.1"/>
    <property type="molecule type" value="Genomic_DNA"/>
</dbReference>
<organism evidence="2">
    <name type="scientific">Candidatus Methanosuratincola petrocarbonis</name>
    <name type="common">ex Vanwonterghem et al. 2016</name>
    <dbReference type="NCBI Taxonomy" id="1867261"/>
    <lineage>
        <taxon>Archaea</taxon>
        <taxon>Thermoproteota</taxon>
        <taxon>Methanosuratincolia</taxon>
        <taxon>Candidatus Methanomethylicales</taxon>
        <taxon>Candidatus Methanomethylicaceae</taxon>
        <taxon>Candidatus Methanosuratincola (ex Vanwonterghem et al. 2016)</taxon>
    </lineage>
</organism>
<dbReference type="InterPro" id="IPR002774">
    <property type="entry name" value="Flagellin_arc-type"/>
</dbReference>
<dbReference type="GO" id="GO:0005198">
    <property type="term" value="F:structural molecule activity"/>
    <property type="evidence" value="ECO:0007669"/>
    <property type="project" value="InterPro"/>
</dbReference>
<comment type="caution">
    <text evidence="2">The sequence shown here is derived from an EMBL/GenBank/DDBJ whole genome shotgun (WGS) entry which is preliminary data.</text>
</comment>
<feature type="transmembrane region" description="Helical" evidence="1">
    <location>
        <begin position="18"/>
        <end position="36"/>
    </location>
</feature>
<proteinExistence type="predicted"/>
<accession>A0A7J3V0F5</accession>
<keyword evidence="1" id="KW-0472">Membrane</keyword>
<evidence type="ECO:0000313" key="2">
    <source>
        <dbReference type="EMBL" id="HHI49606.1"/>
    </source>
</evidence>
<reference evidence="2" key="1">
    <citation type="journal article" date="2020" name="mSystems">
        <title>Genome- and Community-Level Interaction Insights into Carbon Utilization and Element Cycling Functions of Hydrothermarchaeota in Hydrothermal Sediment.</title>
        <authorList>
            <person name="Zhou Z."/>
            <person name="Liu Y."/>
            <person name="Xu W."/>
            <person name="Pan J."/>
            <person name="Luo Z.H."/>
            <person name="Li M."/>
        </authorList>
    </citation>
    <scope>NUCLEOTIDE SEQUENCE [LARGE SCALE GENOMIC DNA]</scope>
    <source>
        <strain evidence="2">SpSt-1038</strain>
    </source>
</reference>
<evidence type="ECO:0008006" key="3">
    <source>
        <dbReference type="Google" id="ProtNLM"/>
    </source>
</evidence>
<dbReference type="AlphaFoldDB" id="A0A7J3V0F5"/>